<feature type="compositionally biased region" description="Low complexity" evidence="1">
    <location>
        <begin position="1732"/>
        <end position="1753"/>
    </location>
</feature>
<gene>
    <name evidence="3" type="ORF">N658DRAFT_445927</name>
</gene>
<feature type="region of interest" description="Disordered" evidence="1">
    <location>
        <begin position="1064"/>
        <end position="1091"/>
    </location>
</feature>
<feature type="region of interest" description="Disordered" evidence="1">
    <location>
        <begin position="1020"/>
        <end position="1042"/>
    </location>
</feature>
<feature type="transmembrane region" description="Helical" evidence="2">
    <location>
        <begin position="116"/>
        <end position="135"/>
    </location>
</feature>
<feature type="compositionally biased region" description="Polar residues" evidence="1">
    <location>
        <begin position="1066"/>
        <end position="1077"/>
    </location>
</feature>
<feature type="compositionally biased region" description="Low complexity" evidence="1">
    <location>
        <begin position="1796"/>
        <end position="1818"/>
    </location>
</feature>
<protein>
    <submittedName>
        <fullName evidence="3">Uncharacterized protein</fullName>
    </submittedName>
</protein>
<evidence type="ECO:0000313" key="4">
    <source>
        <dbReference type="Proteomes" id="UP001305647"/>
    </source>
</evidence>
<feature type="transmembrane region" description="Helical" evidence="2">
    <location>
        <begin position="155"/>
        <end position="174"/>
    </location>
</feature>
<feature type="compositionally biased region" description="Polar residues" evidence="1">
    <location>
        <begin position="268"/>
        <end position="277"/>
    </location>
</feature>
<feature type="region of interest" description="Disordered" evidence="1">
    <location>
        <begin position="610"/>
        <end position="693"/>
    </location>
</feature>
<dbReference type="EMBL" id="MU863629">
    <property type="protein sequence ID" value="KAK4103316.1"/>
    <property type="molecule type" value="Genomic_DNA"/>
</dbReference>
<reference evidence="3" key="1">
    <citation type="journal article" date="2023" name="Mol. Phylogenet. Evol.">
        <title>Genome-scale phylogeny and comparative genomics of the fungal order Sordariales.</title>
        <authorList>
            <person name="Hensen N."/>
            <person name="Bonometti L."/>
            <person name="Westerberg I."/>
            <person name="Brannstrom I.O."/>
            <person name="Guillou S."/>
            <person name="Cros-Aarteil S."/>
            <person name="Calhoun S."/>
            <person name="Haridas S."/>
            <person name="Kuo A."/>
            <person name="Mondo S."/>
            <person name="Pangilinan J."/>
            <person name="Riley R."/>
            <person name="LaButti K."/>
            <person name="Andreopoulos B."/>
            <person name="Lipzen A."/>
            <person name="Chen C."/>
            <person name="Yan M."/>
            <person name="Daum C."/>
            <person name="Ng V."/>
            <person name="Clum A."/>
            <person name="Steindorff A."/>
            <person name="Ohm R.A."/>
            <person name="Martin F."/>
            <person name="Silar P."/>
            <person name="Natvig D.O."/>
            <person name="Lalanne C."/>
            <person name="Gautier V."/>
            <person name="Ament-Velasquez S.L."/>
            <person name="Kruys A."/>
            <person name="Hutchinson M.I."/>
            <person name="Powell A.J."/>
            <person name="Barry K."/>
            <person name="Miller A.N."/>
            <person name="Grigoriev I.V."/>
            <person name="Debuchy R."/>
            <person name="Gladieux P."/>
            <person name="Hiltunen Thoren M."/>
            <person name="Johannesson H."/>
        </authorList>
    </citation>
    <scope>NUCLEOTIDE SEQUENCE</scope>
    <source>
        <strain evidence="3">CBS 757.83</strain>
    </source>
</reference>
<feature type="compositionally biased region" description="Polar residues" evidence="1">
    <location>
        <begin position="1760"/>
        <end position="1769"/>
    </location>
</feature>
<feature type="region of interest" description="Disordered" evidence="1">
    <location>
        <begin position="247"/>
        <end position="283"/>
    </location>
</feature>
<feature type="non-terminal residue" evidence="3">
    <location>
        <position position="2016"/>
    </location>
</feature>
<evidence type="ECO:0000313" key="3">
    <source>
        <dbReference type="EMBL" id="KAK4103316.1"/>
    </source>
</evidence>
<sequence>MAAEGTTQALVAAFLFGLVLNAAAAALVLYLRGCGLASLLRDSQRLVLVLFLLSAALWAQLDFITILLDVSTSPTPCQIGIIFSTVFDQFARFSIEQFLIWALNASNGAKSSIIQLIPQLLVVARFLAGAVLIGFTRPQTDTFCVTTTSAPPLGVLVASLDVVIILLLVLRAYFAGRLAKDDGGGRGNDADRARALMLVVLGLAFWTGTSVPLLLGIRSLPFATRTALPAGGLLAAIASVAGSAGSLLRPRTTDSRPPEAPSPRRINISRNISTSDSDAPPSRYEDLKDAAIRSSTTFVNPREVPRIKDETGVGFPFRTERALQEESAIPFRTITAPASNVAWKLDKTASQKRGLLSFPKGKPAISHPVLQDNSGRNPLDRIAVMDLQAAAIADKDRRARMKEDESVSIGRPAAPLMGMTQEEALKRGVSLKRKEVASVSNKASGFPGALRPEVAALTTSAQLSPGGEETRRRSPRHSLQGESVPAQRPSPVPAVETVKPRSESPQDRPLTILQPLLGPSIRPSRMLPPLPKSPPPESTKTPLQRRPTIGLPSNPRARGLETAEEAGPQHRTVLFVNSIEYNDPLAVEAIIQDAGNAVAKPVPVVLAPDTPGTSNSVVNRPRPIPRKASDPPVQANPALTHTRSKSSGSLMGLKSLLASSAGSPTQLPPLPSLPRSATMLSRPQPNQTKSMTFEEKVTLLFPSPLSGKIIKRRSSVPEIPRIPVSYLDMESTPREPFHNGDSKRTTETSLRTESLLEDDGIPRLPGRIAGDATGEAGSSWHRAFGDAKDYAKHHNTPAVGQASGTRGLSPVFPLVPRVSAWTETTYDRSEDEATNWSSVNSLELAISVPVMQLGVPSSTHMHAPRASELSFADDHTRETLPIMLDTSTMQHADLPRSLVSEAKAVAAPELPTWHRRVGDECPTFSDRKEKTKSRRVCPPTPLSLNSISPKMILAAIQAEPSPLESPGQAIQQIQAQLKNLDELDQATPQSAARRLVLLADLEREMGQQAEHWHEIKHDMGRDSMSSMQTTSPAARPSRHESVASVANVARESIRLSIEAERRVSPLSRSQNNGTLETPNVAARNAGSPKMNKWQKRLTEAQMDYMDARLLRGSNVAFMQLSRAQLASPTPLDSDDEAPSFSGEDVPDDVEAEQRSEAVLTHSSLWTMPSKEPVLPTGFLWVFVSKPPQEIEVPLPGLSVRPAQRKEQAPLPIESSQLWRKPYSIANRATSGLWRPVWASAAPPAEPVVRASPKPDPGPQKRPRPLTQRPPRRNKRMTLLPDILESPEPLPDKRGTLGIFQFPWGEVSDTARIEPRTSIYRAMPGTMTSGGPSFGLPTGAGFKQVETTDYSSSFFDDYEDDDQDLDSDEEDSDDGFDETTLWEIASLLKTDAVPSRDSLLPPPPPPSSSVMDDYGDELTSEDEEGQSPWEQSIIIGLAEPQEWVLEEQRDSETIESSTLLLLEDALEFKAQPELADGVGRPVITPVSEATPAPEVSQEVQTADPAPWLGSSGLWYPPAQADKPAAPGGLFVPRFSRSEYRGASTGEPTATYISRKPRPVEQKPLDRLTSTWLWEPAKVAKKSQRNWILGDPAPQLRSTGLCSRQRPRASPKDWKSALDAAIAASNPHFKLFRSTATPAQWKAALDEAISRSSRRVPAFHSAVCHPVFAASSLVTRSEWFYSAATGYTHDASVVHHPVFFGSGAKTFAPEEAVHPAFFSVDTAKDIHERRCSEQQHQQSSNSRSRSRNSSQSGSWQKDEVRAQNQIPQALEQQEPPRHNTSTIQAQTQAVEHERQFAERAAAQEETTTTTTTTAAAAAAEPAEMEVEVDALMMMPAGAATVQDLQRQLSVRIRESLVFAGTSTGRSQVSSFASVSSSPVSSSAVGSGSKPESVHLNVVRSVGSVVDTASQVGSCGQSPLLWTVIPARPRRAAPVVASAAGLWSARSASLAAPSWIATTGEEDAVATSRRARSRRVVQTKQRRQEMLGQTGAGEGAVKGFVDLGGMGLWEDGVGGGRDR</sequence>
<name>A0AAN6T3X1_9PEZI</name>
<feature type="region of interest" description="Disordered" evidence="1">
    <location>
        <begin position="1392"/>
        <end position="1427"/>
    </location>
</feature>
<feature type="region of interest" description="Disordered" evidence="1">
    <location>
        <begin position="1126"/>
        <end position="1155"/>
    </location>
</feature>
<feature type="region of interest" description="Disordered" evidence="1">
    <location>
        <begin position="1352"/>
        <end position="1375"/>
    </location>
</feature>
<organism evidence="3 4">
    <name type="scientific">Parathielavia hyrcaniae</name>
    <dbReference type="NCBI Taxonomy" id="113614"/>
    <lineage>
        <taxon>Eukaryota</taxon>
        <taxon>Fungi</taxon>
        <taxon>Dikarya</taxon>
        <taxon>Ascomycota</taxon>
        <taxon>Pezizomycotina</taxon>
        <taxon>Sordariomycetes</taxon>
        <taxon>Sordariomycetidae</taxon>
        <taxon>Sordariales</taxon>
        <taxon>Chaetomiaceae</taxon>
        <taxon>Parathielavia</taxon>
    </lineage>
</organism>
<feature type="compositionally biased region" description="Polar residues" evidence="1">
    <location>
        <begin position="1776"/>
        <end position="1787"/>
    </location>
</feature>
<evidence type="ECO:0000256" key="2">
    <source>
        <dbReference type="SAM" id="Phobius"/>
    </source>
</evidence>
<feature type="compositionally biased region" description="Polar residues" evidence="1">
    <location>
        <begin position="678"/>
        <end position="691"/>
    </location>
</feature>
<evidence type="ECO:0000256" key="1">
    <source>
        <dbReference type="SAM" id="MobiDB-lite"/>
    </source>
</evidence>
<feature type="transmembrane region" description="Helical" evidence="2">
    <location>
        <begin position="12"/>
        <end position="34"/>
    </location>
</feature>
<feature type="region of interest" description="Disordered" evidence="1">
    <location>
        <begin position="730"/>
        <end position="754"/>
    </location>
</feature>
<feature type="compositionally biased region" description="Low complexity" evidence="1">
    <location>
        <begin position="645"/>
        <end position="665"/>
    </location>
</feature>
<feature type="compositionally biased region" description="Acidic residues" evidence="1">
    <location>
        <begin position="1412"/>
        <end position="1424"/>
    </location>
</feature>
<feature type="region of interest" description="Disordered" evidence="1">
    <location>
        <begin position="1243"/>
        <end position="1291"/>
    </location>
</feature>
<keyword evidence="2" id="KW-1133">Transmembrane helix</keyword>
<reference evidence="3" key="2">
    <citation type="submission" date="2023-05" db="EMBL/GenBank/DDBJ databases">
        <authorList>
            <consortium name="Lawrence Berkeley National Laboratory"/>
            <person name="Steindorff A."/>
            <person name="Hensen N."/>
            <person name="Bonometti L."/>
            <person name="Westerberg I."/>
            <person name="Brannstrom I.O."/>
            <person name="Guillou S."/>
            <person name="Cros-Aarteil S."/>
            <person name="Calhoun S."/>
            <person name="Haridas S."/>
            <person name="Kuo A."/>
            <person name="Mondo S."/>
            <person name="Pangilinan J."/>
            <person name="Riley R."/>
            <person name="Labutti K."/>
            <person name="Andreopoulos B."/>
            <person name="Lipzen A."/>
            <person name="Chen C."/>
            <person name="Yanf M."/>
            <person name="Daum C."/>
            <person name="Ng V."/>
            <person name="Clum A."/>
            <person name="Ohm R."/>
            <person name="Martin F."/>
            <person name="Silar P."/>
            <person name="Natvig D."/>
            <person name="Lalanne C."/>
            <person name="Gautier V."/>
            <person name="Ament-Velasquez S.L."/>
            <person name="Kruys A."/>
            <person name="Hutchinson M.I."/>
            <person name="Powell A.J."/>
            <person name="Barry K."/>
            <person name="Miller A.N."/>
            <person name="Grigoriev I.V."/>
            <person name="Debuchy R."/>
            <person name="Gladieux P."/>
            <person name="Thoren M.H."/>
            <person name="Johannesson H."/>
        </authorList>
    </citation>
    <scope>NUCLEOTIDE SEQUENCE</scope>
    <source>
        <strain evidence="3">CBS 757.83</strain>
    </source>
</reference>
<keyword evidence="2" id="KW-0812">Transmembrane</keyword>
<dbReference type="Proteomes" id="UP001305647">
    <property type="component" value="Unassembled WGS sequence"/>
</dbReference>
<accession>A0AAN6T3X1</accession>
<feature type="region of interest" description="Disordered" evidence="1">
    <location>
        <begin position="458"/>
        <end position="557"/>
    </location>
</feature>
<feature type="compositionally biased region" description="Polar residues" evidence="1">
    <location>
        <begin position="1023"/>
        <end position="1032"/>
    </location>
</feature>
<feature type="region of interest" description="Disordered" evidence="1">
    <location>
        <begin position="1726"/>
        <end position="1818"/>
    </location>
</feature>
<feature type="compositionally biased region" description="Pro residues" evidence="1">
    <location>
        <begin position="526"/>
        <end position="537"/>
    </location>
</feature>
<feature type="transmembrane region" description="Helical" evidence="2">
    <location>
        <begin position="46"/>
        <end position="68"/>
    </location>
</feature>
<comment type="caution">
    <text evidence="3">The sequence shown here is derived from an EMBL/GenBank/DDBJ whole genome shotgun (WGS) entry which is preliminary data.</text>
</comment>
<keyword evidence="4" id="KW-1185">Reference proteome</keyword>
<feature type="compositionally biased region" description="Acidic residues" evidence="1">
    <location>
        <begin position="1355"/>
        <end position="1375"/>
    </location>
</feature>
<feature type="compositionally biased region" description="Basic and acidic residues" evidence="1">
    <location>
        <begin position="731"/>
        <end position="746"/>
    </location>
</feature>
<proteinExistence type="predicted"/>
<feature type="transmembrane region" description="Helical" evidence="2">
    <location>
        <begin position="195"/>
        <end position="215"/>
    </location>
</feature>
<keyword evidence="2" id="KW-0472">Membrane</keyword>